<evidence type="ECO:0000313" key="1">
    <source>
        <dbReference type="EMBL" id="ATA85820.1"/>
    </source>
</evidence>
<proteinExistence type="predicted"/>
<organism evidence="1 2">
    <name type="scientific">Capnocytophaga gingivalis</name>
    <dbReference type="NCBI Taxonomy" id="1017"/>
    <lineage>
        <taxon>Bacteria</taxon>
        <taxon>Pseudomonadati</taxon>
        <taxon>Bacteroidota</taxon>
        <taxon>Flavobacteriia</taxon>
        <taxon>Flavobacteriales</taxon>
        <taxon>Flavobacteriaceae</taxon>
        <taxon>Capnocytophaga</taxon>
    </lineage>
</organism>
<accession>A0A250FL16</accession>
<name>A0A250FL16_9FLAO</name>
<dbReference type="Proteomes" id="UP000217250">
    <property type="component" value="Chromosome"/>
</dbReference>
<gene>
    <name evidence="1" type="ORF">CGC50_00815</name>
</gene>
<reference evidence="2" key="1">
    <citation type="submission" date="2017-06" db="EMBL/GenBank/DDBJ databases">
        <title>Capnocytophaga spp. assemblies.</title>
        <authorList>
            <person name="Gulvik C.A."/>
        </authorList>
    </citation>
    <scope>NUCLEOTIDE SEQUENCE [LARGE SCALE GENOMIC DNA]</scope>
    <source>
        <strain evidence="2">H1496</strain>
    </source>
</reference>
<dbReference type="GeneID" id="84807107"/>
<evidence type="ECO:0000313" key="2">
    <source>
        <dbReference type="Proteomes" id="UP000217250"/>
    </source>
</evidence>
<protein>
    <submittedName>
        <fullName evidence="1">Uncharacterized protein</fullName>
    </submittedName>
</protein>
<dbReference type="OrthoDB" id="2625026at2"/>
<dbReference type="EMBL" id="CP022386">
    <property type="protein sequence ID" value="ATA85820.1"/>
    <property type="molecule type" value="Genomic_DNA"/>
</dbReference>
<dbReference type="KEGG" id="cgh:CGC50_00815"/>
<dbReference type="AlphaFoldDB" id="A0A250FL16"/>
<sequence>MKQKLRKLVHKDKEYLYRVDTVYNRKGDHNSLLLVRIFLSGEKNTPLCVDFITVEDDFMGQPLNGNIKLLNKITLTEDLINLNEPKYIPKLIDWAEIKGWTGTQKIAALNGLLFLQSLGYDTLPIETQN</sequence>
<dbReference type="RefSeq" id="WP_095909305.1">
    <property type="nucleotide sequence ID" value="NZ_CP022386.1"/>
</dbReference>